<evidence type="ECO:0008006" key="3">
    <source>
        <dbReference type="Google" id="ProtNLM"/>
    </source>
</evidence>
<organism evidence="1 2">
    <name type="scientific">Kitasatospora viridis</name>
    <dbReference type="NCBI Taxonomy" id="281105"/>
    <lineage>
        <taxon>Bacteria</taxon>
        <taxon>Bacillati</taxon>
        <taxon>Actinomycetota</taxon>
        <taxon>Actinomycetes</taxon>
        <taxon>Kitasatosporales</taxon>
        <taxon>Streptomycetaceae</taxon>
        <taxon>Kitasatospora</taxon>
    </lineage>
</organism>
<evidence type="ECO:0000313" key="2">
    <source>
        <dbReference type="Proteomes" id="UP000317940"/>
    </source>
</evidence>
<accession>A0A561T773</accession>
<name>A0A561T773_9ACTN</name>
<comment type="caution">
    <text evidence="1">The sequence shown here is derived from an EMBL/GenBank/DDBJ whole genome shotgun (WGS) entry which is preliminary data.</text>
</comment>
<dbReference type="AlphaFoldDB" id="A0A561T773"/>
<sequence length="220" mass="24010">MITPMWQQHPEQFESHITVDCAADRLDRLAQWSADRGLEFLHIVLARGRMTSQPMVTLTGTGTLAEHRAAVAAAAEALRADGFRPVRVKVEAAPWASGVPGSDAEAAALPADTYFEHHVKVRLRPGQSRDRLAERVRGHGAHVSWNARRADGPDGEQRFVTQRCHGVGLATAGERLAALLGALADGFDVRSVEREFVLHDSNTSVDDGWLDVQPELEGAR</sequence>
<reference evidence="1 2" key="1">
    <citation type="submission" date="2019-06" db="EMBL/GenBank/DDBJ databases">
        <title>Sequencing the genomes of 1000 actinobacteria strains.</title>
        <authorList>
            <person name="Klenk H.-P."/>
        </authorList>
    </citation>
    <scope>NUCLEOTIDE SEQUENCE [LARGE SCALE GENOMIC DNA]</scope>
    <source>
        <strain evidence="1 2">DSM 44826</strain>
    </source>
</reference>
<proteinExistence type="predicted"/>
<evidence type="ECO:0000313" key="1">
    <source>
        <dbReference type="EMBL" id="TWF82958.1"/>
    </source>
</evidence>
<gene>
    <name evidence="1" type="ORF">FHX73_14441</name>
</gene>
<dbReference type="Proteomes" id="UP000317940">
    <property type="component" value="Unassembled WGS sequence"/>
</dbReference>
<protein>
    <recommendedName>
        <fullName evidence="3">Ankyrin</fullName>
    </recommendedName>
</protein>
<keyword evidence="2" id="KW-1185">Reference proteome</keyword>
<dbReference type="EMBL" id="VIWT01000004">
    <property type="protein sequence ID" value="TWF82958.1"/>
    <property type="molecule type" value="Genomic_DNA"/>
</dbReference>